<keyword evidence="8" id="KW-1185">Reference proteome</keyword>
<organism evidence="7">
    <name type="scientific">Longilinea arvoryzae</name>
    <dbReference type="NCBI Taxonomy" id="360412"/>
    <lineage>
        <taxon>Bacteria</taxon>
        <taxon>Bacillati</taxon>
        <taxon>Chloroflexota</taxon>
        <taxon>Anaerolineae</taxon>
        <taxon>Anaerolineales</taxon>
        <taxon>Anaerolineaceae</taxon>
        <taxon>Longilinea</taxon>
    </lineage>
</organism>
<evidence type="ECO:0000256" key="5">
    <source>
        <dbReference type="SAM" id="Phobius"/>
    </source>
</evidence>
<dbReference type="Proteomes" id="UP000055060">
    <property type="component" value="Unassembled WGS sequence"/>
</dbReference>
<feature type="transmembrane region" description="Helical" evidence="5">
    <location>
        <begin position="103"/>
        <end position="123"/>
    </location>
</feature>
<keyword evidence="4 5" id="KW-0472">Membrane</keyword>
<dbReference type="STRING" id="360412.LARV_00653"/>
<evidence type="ECO:0000256" key="2">
    <source>
        <dbReference type="ARBA" id="ARBA00022692"/>
    </source>
</evidence>
<accession>A0A0S7BGH9</accession>
<dbReference type="Pfam" id="PF04893">
    <property type="entry name" value="Yip1"/>
    <property type="match status" value="1"/>
</dbReference>
<feature type="transmembrane region" description="Helical" evidence="5">
    <location>
        <begin position="226"/>
        <end position="247"/>
    </location>
</feature>
<feature type="transmembrane region" description="Helical" evidence="5">
    <location>
        <begin position="44"/>
        <end position="63"/>
    </location>
</feature>
<feature type="transmembrane region" description="Helical" evidence="5">
    <location>
        <begin position="199"/>
        <end position="219"/>
    </location>
</feature>
<reference evidence="7" key="1">
    <citation type="submission" date="2015-07" db="EMBL/GenBank/DDBJ databases">
        <title>Draft Genome Sequences of Anaerolinea thermolimosa IMO-1, Bellilinea caldifistulae GOMI-1, Leptolinea tardivitalis YMTK-2, Levilinea saccharolytica KIBI-1,Longilinea arvoryzae KOME-1, Previously Described as Members of the Anaerolineaceae (Chloroflexi).</title>
        <authorList>
            <person name="Sekiguchi Y."/>
            <person name="Ohashi A."/>
            <person name="Matsuura N."/>
            <person name="Tourlousse M.D."/>
        </authorList>
    </citation>
    <scope>NUCLEOTIDE SEQUENCE [LARGE SCALE GENOMIC DNA]</scope>
    <source>
        <strain evidence="7">KOME-1</strain>
    </source>
</reference>
<keyword evidence="2 5" id="KW-0812">Transmembrane</keyword>
<evidence type="ECO:0000256" key="1">
    <source>
        <dbReference type="ARBA" id="ARBA00004141"/>
    </source>
</evidence>
<gene>
    <name evidence="7" type="ORF">LARV_00653</name>
</gene>
<evidence type="ECO:0000256" key="4">
    <source>
        <dbReference type="ARBA" id="ARBA00023136"/>
    </source>
</evidence>
<evidence type="ECO:0000313" key="7">
    <source>
        <dbReference type="EMBL" id="GAP12913.1"/>
    </source>
</evidence>
<name>A0A0S7BGH9_9CHLR</name>
<keyword evidence="3 5" id="KW-1133">Transmembrane helix</keyword>
<evidence type="ECO:0000256" key="3">
    <source>
        <dbReference type="ARBA" id="ARBA00022989"/>
    </source>
</evidence>
<evidence type="ECO:0000259" key="6">
    <source>
        <dbReference type="Pfam" id="PF04893"/>
    </source>
</evidence>
<dbReference type="GO" id="GO:0016020">
    <property type="term" value="C:membrane"/>
    <property type="evidence" value="ECO:0007669"/>
    <property type="project" value="UniProtKB-SubCell"/>
</dbReference>
<dbReference type="EMBL" id="DF967972">
    <property type="protein sequence ID" value="GAP12913.1"/>
    <property type="molecule type" value="Genomic_DNA"/>
</dbReference>
<comment type="subcellular location">
    <subcellularLocation>
        <location evidence="1">Membrane</location>
        <topology evidence="1">Multi-pass membrane protein</topology>
    </subcellularLocation>
</comment>
<feature type="domain" description="Yip1" evidence="6">
    <location>
        <begin position="26"/>
        <end position="240"/>
    </location>
</feature>
<sequence>MAEADIDTLENNEHPRRLRFDWLLPLFIRPRRTLGEIAEQNHGVWLTPLLVLSLLAIIAVLVASPIRQQAAQMGSETPQDFQYWSAEQQQQYMEAQANSSGPLFTTVFPALTSLLGLWISWFLLGGILHLALTLTGSRSSSTAALNLAAWASLPLGLRLIVQSVAMLAQKQLIAGPGLSGFIASDVTGLSLYLRSMLSFVDIYFLWMVALLLIGAVIISGMHRTKAWVTTLVAVILLLALQALPGFIGSQLSGLSSGGTGFFFF</sequence>
<evidence type="ECO:0000313" key="8">
    <source>
        <dbReference type="Proteomes" id="UP000055060"/>
    </source>
</evidence>
<feature type="transmembrane region" description="Helical" evidence="5">
    <location>
        <begin position="143"/>
        <end position="161"/>
    </location>
</feature>
<dbReference type="InterPro" id="IPR006977">
    <property type="entry name" value="Yip1_dom"/>
</dbReference>
<dbReference type="RefSeq" id="WP_075072296.1">
    <property type="nucleotide sequence ID" value="NZ_DF967972.1"/>
</dbReference>
<protein>
    <submittedName>
        <fullName evidence="7">Protein containg Yip1 domain</fullName>
    </submittedName>
</protein>
<proteinExistence type="predicted"/>
<dbReference type="AlphaFoldDB" id="A0A0S7BGH9"/>